<reference evidence="5 6" key="1">
    <citation type="submission" date="2015-09" db="EMBL/GenBank/DDBJ databases">
        <authorList>
            <person name="Jackson K.R."/>
            <person name="Lunt B.L."/>
            <person name="Fisher J.N.B."/>
            <person name="Gardner A.V."/>
            <person name="Bailey M.E."/>
            <person name="Deus L.M."/>
            <person name="Earl A.S."/>
            <person name="Gibby P.D."/>
            <person name="Hartmann K.A."/>
            <person name="Liu J.E."/>
            <person name="Manci A.M."/>
            <person name="Nielsen D.A."/>
            <person name="Solomon M.B."/>
            <person name="Breakwell D.P."/>
            <person name="Burnett S.H."/>
            <person name="Grose J.H."/>
        </authorList>
    </citation>
    <scope>NUCLEOTIDE SEQUENCE [LARGE SCALE GENOMIC DNA]</scope>
    <source>
        <strain evidence="5 6">2789STDY5608636</strain>
    </source>
</reference>
<dbReference type="InterPro" id="IPR031100">
    <property type="entry name" value="LOG_fam"/>
</dbReference>
<dbReference type="EMBL" id="CYTV01000005">
    <property type="protein sequence ID" value="CUI78324.1"/>
    <property type="molecule type" value="Genomic_DNA"/>
</dbReference>
<dbReference type="AlphaFoldDB" id="A0A0J6C5Q2"/>
<name>A0A0J6C5Q2_9BORD</name>
<dbReference type="EC" id="3.2.2.n1" evidence="3"/>
<evidence type="ECO:0000313" key="4">
    <source>
        <dbReference type="EMBL" id="ANY17871.1"/>
    </source>
</evidence>
<dbReference type="RefSeq" id="WP_043206963.1">
    <property type="nucleotide sequence ID" value="NZ_CAJGUP010000063.1"/>
</dbReference>
<comment type="similarity">
    <text evidence="2 3">Belongs to the LOG family.</text>
</comment>
<dbReference type="GO" id="GO:0009691">
    <property type="term" value="P:cytokinin biosynthetic process"/>
    <property type="evidence" value="ECO:0007669"/>
    <property type="project" value="UniProtKB-UniRule"/>
</dbReference>
<dbReference type="NCBIfam" id="TIGR00730">
    <property type="entry name" value="Rossman fold protein, TIGR00730 family"/>
    <property type="match status" value="1"/>
</dbReference>
<accession>A0A0J6C5Q2</accession>
<dbReference type="Pfam" id="PF03641">
    <property type="entry name" value="Lysine_decarbox"/>
    <property type="match status" value="1"/>
</dbReference>
<comment type="catalytic activity">
    <reaction evidence="1">
        <text>AMP + H2O = D-ribose 5-phosphate + adenine</text>
        <dbReference type="Rhea" id="RHEA:20129"/>
        <dbReference type="ChEBI" id="CHEBI:15377"/>
        <dbReference type="ChEBI" id="CHEBI:16708"/>
        <dbReference type="ChEBI" id="CHEBI:78346"/>
        <dbReference type="ChEBI" id="CHEBI:456215"/>
        <dbReference type="EC" id="3.2.2.4"/>
    </reaction>
</comment>
<proteinExistence type="inferred from homology"/>
<keyword evidence="3" id="KW-0203">Cytokinin biosynthesis</keyword>
<evidence type="ECO:0000313" key="5">
    <source>
        <dbReference type="EMBL" id="CUI78324.1"/>
    </source>
</evidence>
<dbReference type="InterPro" id="IPR005269">
    <property type="entry name" value="LOG"/>
</dbReference>
<dbReference type="GO" id="GO:0005829">
    <property type="term" value="C:cytosol"/>
    <property type="evidence" value="ECO:0007669"/>
    <property type="project" value="TreeGrafter"/>
</dbReference>
<evidence type="ECO:0000256" key="3">
    <source>
        <dbReference type="RuleBase" id="RU363015"/>
    </source>
</evidence>
<evidence type="ECO:0000313" key="6">
    <source>
        <dbReference type="Proteomes" id="UP000053096"/>
    </source>
</evidence>
<evidence type="ECO:0000256" key="2">
    <source>
        <dbReference type="ARBA" id="ARBA00006763"/>
    </source>
</evidence>
<dbReference type="Gene3D" id="3.40.50.450">
    <property type="match status" value="1"/>
</dbReference>
<protein>
    <recommendedName>
        <fullName evidence="3">Cytokinin riboside 5'-monophosphate phosphoribohydrolase</fullName>
        <ecNumber evidence="3">3.2.2.n1</ecNumber>
    </recommendedName>
</protein>
<evidence type="ECO:0000256" key="1">
    <source>
        <dbReference type="ARBA" id="ARBA00000274"/>
    </source>
</evidence>
<organism evidence="5 6">
    <name type="scientific">Bordetella pseudohinzii</name>
    <dbReference type="NCBI Taxonomy" id="1331258"/>
    <lineage>
        <taxon>Bacteria</taxon>
        <taxon>Pseudomonadati</taxon>
        <taxon>Pseudomonadota</taxon>
        <taxon>Betaproteobacteria</taxon>
        <taxon>Burkholderiales</taxon>
        <taxon>Alcaligenaceae</taxon>
        <taxon>Bordetella</taxon>
    </lineage>
</organism>
<keyword evidence="7" id="KW-1185">Reference proteome</keyword>
<sequence length="195" mass="21073">MPLKQICVYCGANGGRQPEYLEQARAFGQELVKRDIGLVYGGAAVGLMGAVADAVMQAGGQAVGIIPASLVQKELAHHGLTELHIVQSMHERKTMMAELADGFVALPGGAGTLEEIFETWTWAQLGMHQKPCGLLNVAGYYDDLARFLDHTVAEAFMRPQHRAMLAIESDASALLDRFAAYEPPTVSKWIAPGEH</sequence>
<dbReference type="EMBL" id="CP016440">
    <property type="protein sequence ID" value="ANY17871.1"/>
    <property type="molecule type" value="Genomic_DNA"/>
</dbReference>
<dbReference type="Proteomes" id="UP000092950">
    <property type="component" value="Chromosome"/>
</dbReference>
<keyword evidence="3" id="KW-0378">Hydrolase</keyword>
<dbReference type="PANTHER" id="PTHR31223:SF70">
    <property type="entry name" value="LOG FAMILY PROTEIN YJL055W"/>
    <property type="match status" value="1"/>
</dbReference>
<accession>A0A0M7FAV3</accession>
<dbReference type="GO" id="GO:0008714">
    <property type="term" value="F:AMP nucleosidase activity"/>
    <property type="evidence" value="ECO:0007669"/>
    <property type="project" value="UniProtKB-EC"/>
</dbReference>
<dbReference type="PANTHER" id="PTHR31223">
    <property type="entry name" value="LOG FAMILY PROTEIN YJL055W"/>
    <property type="match status" value="1"/>
</dbReference>
<evidence type="ECO:0000313" key="7">
    <source>
        <dbReference type="Proteomes" id="UP000092950"/>
    </source>
</evidence>
<dbReference type="Proteomes" id="UP000053096">
    <property type="component" value="Unassembled WGS sequence"/>
</dbReference>
<dbReference type="KEGG" id="bpdz:BBN53_19460"/>
<gene>
    <name evidence="5" type="primary">yvdD_1</name>
    <name evidence="4" type="ORF">BBN53_19460</name>
    <name evidence="5" type="ORF">ERS370011_02199</name>
</gene>
<reference evidence="4 7" key="2">
    <citation type="submission" date="2016-07" db="EMBL/GenBank/DDBJ databases">
        <title>Complete genome sequences of Bordetella pseudohinzii.</title>
        <authorList>
            <person name="Spilker T."/>
            <person name="Darrah R."/>
            <person name="LiPuma J.J."/>
        </authorList>
    </citation>
    <scope>NUCLEOTIDE SEQUENCE [LARGE SCALE GENOMIC DNA]</scope>
    <source>
        <strain evidence="4 7">HI4681</strain>
    </source>
</reference>
<dbReference type="OrthoDB" id="9801098at2"/>
<dbReference type="SUPFAM" id="SSF102405">
    <property type="entry name" value="MCP/YpsA-like"/>
    <property type="match status" value="1"/>
</dbReference>